<protein>
    <submittedName>
        <fullName evidence="1">Uncharacterized protein</fullName>
    </submittedName>
</protein>
<reference evidence="1 2" key="3">
    <citation type="journal article" date="1996" name="Virology">
        <title>Analysis of 94 kb of the chlorella virus PBCV-1 330-kb genome: map positions 88 to 182.</title>
        <authorList>
            <person name="Lu Z."/>
            <person name="Li Y."/>
            <person name="Que Q."/>
            <person name="Kutish G.F."/>
            <person name="Rock D.L."/>
            <person name="Van Etten J.L."/>
        </authorList>
    </citation>
    <scope>NUCLEOTIDE SEQUENCE [LARGE SCALE GENOMIC DNA]</scope>
</reference>
<dbReference type="KEGG" id="vg:10971233"/>
<keyword evidence="2" id="KW-1185">Reference proteome</keyword>
<organismHost>
    <name type="scientific">Chlorella</name>
    <dbReference type="NCBI Taxonomy" id="3071"/>
</organismHost>
<sequence length="45" mass="5447">MTTNYQRSVVYLRLVWHCHTLCKFVDTVFSVISLIHMYLRKNVMV</sequence>
<reference evidence="1 2" key="2">
    <citation type="journal article" date="1995" name="Virology">
        <title>Analysis of 43 kb of the Chlorella virus PBCV-1 330-kb genome: map positions 45 to 88.</title>
        <authorList>
            <person name="Li Y."/>
            <person name="Lu Z."/>
            <person name="Burbank D.E."/>
            <person name="Kutish G.F."/>
            <person name="Rock D.L."/>
            <person name="Van Etten J.L."/>
        </authorList>
    </citation>
    <scope>NUCLEOTIDE SEQUENCE [LARGE SCALE GENOMIC DNA]</scope>
</reference>
<proteinExistence type="predicted"/>
<reference evidence="1 2" key="7">
    <citation type="journal article" date="2000" name="Virology">
        <title>Characterization of a beta-1,3-glucanase encoded by chlorella virus PBCV-1.</title>
        <authorList>
            <person name="Sun L."/>
            <person name="Gurnon J.R."/>
            <person name="Adams B.J."/>
            <person name="Graves M.V."/>
            <person name="Van Etten J.L."/>
        </authorList>
    </citation>
    <scope>NUCLEOTIDE SEQUENCE [LARGE SCALE GENOMIC DNA]</scope>
</reference>
<accession>F8TU18</accession>
<reference evidence="1 2" key="5">
    <citation type="journal article" date="1997" name="Virology">
        <title>Analysis of 74 kb of DNA located at the right end of the 330-kb chlorella virus PBCV-1 genome.</title>
        <authorList>
            <person name="Li Y."/>
            <person name="Lu Z."/>
            <person name="Sun L."/>
            <person name="Ropp S."/>
            <person name="Kutish G.F."/>
            <person name="Rock D.L."/>
            <person name="Van Etten J.L."/>
        </authorList>
    </citation>
    <scope>NUCLEOTIDE SEQUENCE [LARGE SCALE GENOMIC DNA]</scope>
</reference>
<dbReference type="GeneID" id="10971233"/>
<evidence type="ECO:0000313" key="2">
    <source>
        <dbReference type="Proteomes" id="UP000000862"/>
    </source>
</evidence>
<dbReference type="EMBL" id="JF411744">
    <property type="protein sequence ID" value="AEI70079.1"/>
    <property type="molecule type" value="Genomic_DNA"/>
</dbReference>
<dbReference type="Proteomes" id="UP000000862">
    <property type="component" value="Segment"/>
</dbReference>
<dbReference type="RefSeq" id="YP_004678934.1">
    <property type="nucleotide sequence ID" value="NC_000852.5"/>
</dbReference>
<name>F8TU18_PBCV1</name>
<reference evidence="1 2" key="6">
    <citation type="journal article" date="1999" name="Virology">
        <title>Chlorella virus PBCV-1 encodes a functional homospermidine synthase.</title>
        <authorList>
            <person name="Kaiser A."/>
            <person name="Vollmert M."/>
            <person name="Tholl D."/>
            <person name="Graves M.V."/>
            <person name="Gurnon J.R."/>
            <person name="Xing W."/>
            <person name="Lisec A.D."/>
            <person name="Nickerson K.W."/>
            <person name="Van Etten J.L."/>
        </authorList>
    </citation>
    <scope>NUCLEOTIDE SEQUENCE [LARGE SCALE GENOMIC DNA]</scope>
</reference>
<gene>
    <name evidence="1" type="primary">a321aR</name>
</gene>
<evidence type="ECO:0000313" key="1">
    <source>
        <dbReference type="EMBL" id="AEI70079.1"/>
    </source>
</evidence>
<reference evidence="1 2" key="1">
    <citation type="journal article" date="1995" name="Virology">
        <title>Analysis of 45 kb of DNA located at the left end of the chlorella virus PBCV-1 genome.</title>
        <authorList>
            <person name="Lu Z."/>
            <person name="Li Y."/>
            <person name="Zhang Y."/>
            <person name="Kutish G.F."/>
            <person name="Rock D.L."/>
            <person name="Van Etten J.L."/>
        </authorList>
    </citation>
    <scope>NUCLEOTIDE SEQUENCE [LARGE SCALE GENOMIC DNA]</scope>
</reference>
<organism evidence="1 2">
    <name type="scientific">Paramecium bursaria Chlorella virus 1</name>
    <name type="common">PBCV-1</name>
    <dbReference type="NCBI Taxonomy" id="10506"/>
    <lineage>
        <taxon>Viruses</taxon>
        <taxon>Varidnaviria</taxon>
        <taxon>Bamfordvirae</taxon>
        <taxon>Nucleocytoviricota</taxon>
        <taxon>Megaviricetes</taxon>
        <taxon>Algavirales</taxon>
        <taxon>Phycodnaviridae</taxon>
        <taxon>Chlorovirus</taxon>
        <taxon>Chlorovirus vanettense</taxon>
    </lineage>
</organism>
<reference evidence="1 2" key="4">
    <citation type="journal article" date="1996" name="Virology">
        <title>Analysis of 76 kb of the chlorella virus PBCV-1 330-kb genome: map positions 182 to 258.</title>
        <authorList>
            <person name="Kutish G.F."/>
            <person name="Li Y."/>
            <person name="Lu Z."/>
            <person name="Furuta M."/>
            <person name="Rock D.L."/>
            <person name="Van Etten J.L."/>
        </authorList>
    </citation>
    <scope>NUCLEOTIDE SEQUENCE [LARGE SCALE GENOMIC DNA]</scope>
</reference>
<reference evidence="1 2" key="8">
    <citation type="journal article" date="2010" name="J. Virol.">
        <title>Microarray analysis of Paramecium bursaria chlorella virus 1 transcription.</title>
        <authorList>
            <person name="Yanai-Balser G.M."/>
            <person name="Duncan G.A."/>
            <person name="Eudy J.D."/>
            <person name="Wang D."/>
            <person name="Li X."/>
            <person name="Agarkova I.V."/>
            <person name="Dunigan D.D."/>
            <person name="Van Etten J.L."/>
        </authorList>
    </citation>
    <scope>NUCLEOTIDE SEQUENCE [LARGE SCALE GENOMIC DNA]</scope>
</reference>